<evidence type="ECO:0000256" key="2">
    <source>
        <dbReference type="ARBA" id="ARBA00022490"/>
    </source>
</evidence>
<comment type="subcellular location">
    <subcellularLocation>
        <location evidence="1">Cytoplasm</location>
    </subcellularLocation>
</comment>
<dbReference type="InterPro" id="IPR025223">
    <property type="entry name" value="S1-like_RNA-bd_dom"/>
</dbReference>
<evidence type="ECO:0000256" key="1">
    <source>
        <dbReference type="ARBA" id="ARBA00004496"/>
    </source>
</evidence>
<dbReference type="SMART" id="SM00513">
    <property type="entry name" value="SAP"/>
    <property type="match status" value="1"/>
</dbReference>
<dbReference type="InterPro" id="IPR003034">
    <property type="entry name" value="SAP_dom"/>
</dbReference>
<keyword evidence="8" id="KW-1185">Reference proteome</keyword>
<evidence type="ECO:0000313" key="7">
    <source>
        <dbReference type="EMBL" id="KAJ8022296.1"/>
    </source>
</evidence>
<dbReference type="InterPro" id="IPR025224">
    <property type="entry name" value="CCAR1/CCAR2"/>
</dbReference>
<keyword evidence="4" id="KW-0175">Coiled coil</keyword>
<dbReference type="InterPro" id="IPR036361">
    <property type="entry name" value="SAP_dom_sf"/>
</dbReference>
<dbReference type="GO" id="GO:0006355">
    <property type="term" value="P:regulation of DNA-templated transcription"/>
    <property type="evidence" value="ECO:0007669"/>
    <property type="project" value="InterPro"/>
</dbReference>
<evidence type="ECO:0000256" key="4">
    <source>
        <dbReference type="ARBA" id="ARBA00023054"/>
    </source>
</evidence>
<evidence type="ECO:0000256" key="5">
    <source>
        <dbReference type="SAM" id="MobiDB-lite"/>
    </source>
</evidence>
<feature type="region of interest" description="Disordered" evidence="5">
    <location>
        <begin position="222"/>
        <end position="335"/>
    </location>
</feature>
<keyword evidence="2" id="KW-0963">Cytoplasm</keyword>
<feature type="compositionally biased region" description="Basic and acidic residues" evidence="5">
    <location>
        <begin position="1032"/>
        <end position="1043"/>
    </location>
</feature>
<dbReference type="Pfam" id="PF14443">
    <property type="entry name" value="DBC1"/>
    <property type="match status" value="1"/>
</dbReference>
<feature type="compositionally biased region" description="Polar residues" evidence="5">
    <location>
        <begin position="1"/>
        <end position="12"/>
    </location>
</feature>
<keyword evidence="7" id="KW-0132">Cell division</keyword>
<dbReference type="SUPFAM" id="SSF68906">
    <property type="entry name" value="SAP domain"/>
    <property type="match status" value="1"/>
</dbReference>
<dbReference type="EMBL" id="JAIZAY010000020">
    <property type="protein sequence ID" value="KAJ8022296.1"/>
    <property type="molecule type" value="Genomic_DNA"/>
</dbReference>
<dbReference type="Pfam" id="PF14444">
    <property type="entry name" value="S1-like"/>
    <property type="match status" value="1"/>
</dbReference>
<dbReference type="GO" id="GO:0051301">
    <property type="term" value="P:cell division"/>
    <property type="evidence" value="ECO:0007669"/>
    <property type="project" value="UniProtKB-KW"/>
</dbReference>
<feature type="compositionally biased region" description="Basic and acidic residues" evidence="5">
    <location>
        <begin position="755"/>
        <end position="779"/>
    </location>
</feature>
<reference evidence="7" key="1">
    <citation type="submission" date="2021-10" db="EMBL/GenBank/DDBJ databases">
        <title>Tropical sea cucumber genome reveals ecological adaptation and Cuvierian tubules defense mechanism.</title>
        <authorList>
            <person name="Chen T."/>
        </authorList>
    </citation>
    <scope>NUCLEOTIDE SEQUENCE</scope>
    <source>
        <strain evidence="7">Nanhai2018</strain>
        <tissue evidence="7">Muscle</tissue>
    </source>
</reference>
<keyword evidence="3" id="KW-0597">Phosphoprotein</keyword>
<sequence length="1242" mass="140986">MSQFGTSKNPPWSSLGAGNPGAHPQVLQAQPLMGLSPTAAAGLYNQQMAATASNNTLAMQAQMQANAMQAQVQAQAALQPQAHVMSMQQPIGAQGIPVAVTAASSPLSVSYPSGGRQTQGSQPKQRVFMGVVTKLHDTFGFVDEDVFFQTSTVKGAMPKVSEKVLVEATFNPNMPFKWNATRVQLLPNQLASSGGNLQPQQAGLPAGAVSVNQLVGQPGIINPPPLMGMPMPNQQQGILGNPPQSALNSMSNRRNDSDANRRRLDRNREREERERERIHEQQERENRERKREQRDREHRELERKEKEREKERERSPVKRRSRSPRRSPKRVRKPAPRYVVQVPRFPLDISKANVLELRKRYANLYVPSDFFLADCSYQNAFPLGRPFNTAHPCSFYMMPKEVEPVVKNNALLEPPDISYQYSAKVMLLASVSEEEFFRNCCARVEDPIEVRDNFQHPARILSFLVGSRGKNEVMAIGGPWSPSLDGPDPANDEGVLIKTAIRTTKALTGIDLSGCGQWYRFLEIQYHRGEQKGRLKPRVETVVVFVPDVWNLMPTKAEWETLSASYKKKFAVKYCGATEKKELLHPSQTAMQSMAEKAEGVAKIKIEEKAEDKGKVDTKNGEDKVTIKTDQTGDKSTEETEEEKVELPDSGNTTHWKDLDPKTMKVQELREELEGRGLNSKGLKTQLVARLTKAIKKEEQEEFNQSQEVESPQQIEEVMVLEEIKEPEEEKEVDTSKNGDDEEAVVKAPTADVIMDPKEAEEKKKKEEKEKQLLERKYNLPETPSILVHPSPSAKGGKFECTVTNLSVLLDYRPEDTKEHSFEVSLFAELFNELLQRDFAFNIYQSILKAPEKKEEKKDEKKEKEKKEKKDEKKEEKKEEKEEKKDEDVEEPKQKKRKVEEKDVAEQQPKIEEKKDEVKEKKVEIQAADDSKKDEKKKEEKGAKNLVKNRRSASQENVPKGKMETLDPALLLSCVYFDQNHCGFIVDKDVEDLLNCLGLNLSRAQVRKLMHKVLSRDMWHYRKMTDGVKDKEKEDTVAVKEESNGPFSEEPYKEMGHQVQISVSGNLTLLESLRSKTQKARPVSDSSTGMVTFQGAVVDLASVMSRLKKSEQQRKLAESKIVQLQRESDKWKTAATSSQESLKAVSLDVENLRKKLHETEDSLRSSKRKNDDFRTCLEKALKSIDDVSGRFKVVLDRERDKEDRRDKEKEKEKDKDREKEKKASLLEKKDSKTPKVAATVSN</sequence>
<feature type="compositionally biased region" description="Basic and acidic residues" evidence="5">
    <location>
        <begin position="1197"/>
        <end position="1233"/>
    </location>
</feature>
<dbReference type="InterPro" id="IPR045353">
    <property type="entry name" value="LAIKA"/>
</dbReference>
<evidence type="ECO:0000313" key="8">
    <source>
        <dbReference type="Proteomes" id="UP001152320"/>
    </source>
</evidence>
<feature type="compositionally biased region" description="Polar residues" evidence="5">
    <location>
        <begin position="242"/>
        <end position="251"/>
    </location>
</feature>
<feature type="compositionally biased region" description="Basic and acidic residues" evidence="5">
    <location>
        <begin position="850"/>
        <end position="943"/>
    </location>
</feature>
<accession>A0A9Q1BC51</accession>
<proteinExistence type="predicted"/>
<dbReference type="GO" id="GO:0005634">
    <property type="term" value="C:nucleus"/>
    <property type="evidence" value="ECO:0007669"/>
    <property type="project" value="TreeGrafter"/>
</dbReference>
<dbReference type="OrthoDB" id="21006at2759"/>
<dbReference type="Pfam" id="PF19256">
    <property type="entry name" value="LAIKA"/>
    <property type="match status" value="1"/>
</dbReference>
<dbReference type="SMART" id="SM01122">
    <property type="entry name" value="DBC1"/>
    <property type="match status" value="1"/>
</dbReference>
<dbReference type="PANTHER" id="PTHR14304:SF11">
    <property type="entry name" value="SAP DOMAIN-CONTAINING PROTEIN"/>
    <property type="match status" value="1"/>
</dbReference>
<gene>
    <name evidence="7" type="ORF">HOLleu_37151</name>
</gene>
<feature type="compositionally biased region" description="Basic residues" evidence="5">
    <location>
        <begin position="317"/>
        <end position="335"/>
    </location>
</feature>
<feature type="region of interest" description="Disordered" evidence="5">
    <location>
        <begin position="1197"/>
        <end position="1242"/>
    </location>
</feature>
<dbReference type="Pfam" id="PF02037">
    <property type="entry name" value="SAP"/>
    <property type="match status" value="1"/>
</dbReference>
<feature type="region of interest" description="Disordered" evidence="5">
    <location>
        <begin position="1032"/>
        <end position="1051"/>
    </location>
</feature>
<dbReference type="PANTHER" id="PTHR14304">
    <property type="entry name" value="CELL DIVISION CYCLE AND APOPTOSIS REGULATOR PROTEIN"/>
    <property type="match status" value="1"/>
</dbReference>
<feature type="domain" description="SAP" evidence="6">
    <location>
        <begin position="661"/>
        <end position="695"/>
    </location>
</feature>
<evidence type="ECO:0000256" key="3">
    <source>
        <dbReference type="ARBA" id="ARBA00022553"/>
    </source>
</evidence>
<evidence type="ECO:0000259" key="6">
    <source>
        <dbReference type="PROSITE" id="PS50800"/>
    </source>
</evidence>
<feature type="region of interest" description="Disordered" evidence="5">
    <location>
        <begin position="1127"/>
        <end position="1148"/>
    </location>
</feature>
<feature type="region of interest" description="Disordered" evidence="5">
    <location>
        <begin position="611"/>
        <end position="658"/>
    </location>
</feature>
<dbReference type="PROSITE" id="PS50800">
    <property type="entry name" value="SAP"/>
    <property type="match status" value="1"/>
</dbReference>
<protein>
    <submittedName>
        <fullName evidence="7">Cell division cycle and apoptosis regulator protein 1</fullName>
    </submittedName>
</protein>
<feature type="compositionally biased region" description="Basic and acidic residues" evidence="5">
    <location>
        <begin position="611"/>
        <end position="638"/>
    </location>
</feature>
<organism evidence="7 8">
    <name type="scientific">Holothuria leucospilota</name>
    <name type="common">Black long sea cucumber</name>
    <name type="synonym">Mertensiothuria leucospilota</name>
    <dbReference type="NCBI Taxonomy" id="206669"/>
    <lineage>
        <taxon>Eukaryota</taxon>
        <taxon>Metazoa</taxon>
        <taxon>Echinodermata</taxon>
        <taxon>Eleutherozoa</taxon>
        <taxon>Echinozoa</taxon>
        <taxon>Holothuroidea</taxon>
        <taxon>Aspidochirotacea</taxon>
        <taxon>Aspidochirotida</taxon>
        <taxon>Holothuriidae</taxon>
        <taxon>Holothuria</taxon>
    </lineage>
</organism>
<keyword evidence="7" id="KW-0131">Cell cycle</keyword>
<feature type="compositionally biased region" description="Low complexity" evidence="5">
    <location>
        <begin position="228"/>
        <end position="238"/>
    </location>
</feature>
<feature type="compositionally biased region" description="Basic and acidic residues" evidence="5">
    <location>
        <begin position="253"/>
        <end position="316"/>
    </location>
</feature>
<dbReference type="AlphaFoldDB" id="A0A9Q1BC51"/>
<feature type="region of interest" description="Disordered" evidence="5">
    <location>
        <begin position="726"/>
        <end position="798"/>
    </location>
</feature>
<comment type="caution">
    <text evidence="7">The sequence shown here is derived from an EMBL/GenBank/DDBJ whole genome shotgun (WGS) entry which is preliminary data.</text>
</comment>
<name>A0A9Q1BC51_HOLLE</name>
<dbReference type="GO" id="GO:0005737">
    <property type="term" value="C:cytoplasm"/>
    <property type="evidence" value="ECO:0007669"/>
    <property type="project" value="UniProtKB-SubCell"/>
</dbReference>
<dbReference type="InterPro" id="IPR025954">
    <property type="entry name" value="DBC1/CARP1_inactive_NUDIX"/>
</dbReference>
<dbReference type="Proteomes" id="UP001152320">
    <property type="component" value="Chromosome 20"/>
</dbReference>
<feature type="region of interest" description="Disordered" evidence="5">
    <location>
        <begin position="850"/>
        <end position="959"/>
    </location>
</feature>
<feature type="region of interest" description="Disordered" evidence="5">
    <location>
        <begin position="1"/>
        <end position="25"/>
    </location>
</feature>